<dbReference type="Proteomes" id="UP000765509">
    <property type="component" value="Unassembled WGS sequence"/>
</dbReference>
<dbReference type="AlphaFoldDB" id="A0A9Q3K876"/>
<reference evidence="1" key="1">
    <citation type="submission" date="2021-03" db="EMBL/GenBank/DDBJ databases">
        <title>Draft genome sequence of rust myrtle Austropuccinia psidii MF-1, a brazilian biotype.</title>
        <authorList>
            <person name="Quecine M.C."/>
            <person name="Pachon D.M.R."/>
            <person name="Bonatelli M.L."/>
            <person name="Correr F.H."/>
            <person name="Franceschini L.M."/>
            <person name="Leite T.F."/>
            <person name="Margarido G.R.A."/>
            <person name="Almeida C.A."/>
            <person name="Ferrarezi J.A."/>
            <person name="Labate C.A."/>
        </authorList>
    </citation>
    <scope>NUCLEOTIDE SEQUENCE</scope>
    <source>
        <strain evidence="1">MF-1</strain>
    </source>
</reference>
<gene>
    <name evidence="1" type="ORF">O181_116104</name>
</gene>
<protein>
    <submittedName>
        <fullName evidence="1">Uncharacterized protein</fullName>
    </submittedName>
</protein>
<accession>A0A9Q3K876</accession>
<sequence>MGPKGAKGGRPLAFKARWVPNHNWAHLSPILATITRTTKMAINHHRPPISQGPPWTTFQPMASGNHQRHQDQLSSILPLNVRGILPIPPCTPYSRLQGWCIYSIIYHYAPFFLYNSIVMVSGPNSMIPKSRSQSTIPILKEDSSAHQFGNPWRLSEDYSRIPTTCPCRSWVGSSIQDYSKGHFSGVLHHFHQLSRQQVLQDPLDNPIGPYR</sequence>
<proteinExistence type="predicted"/>
<comment type="caution">
    <text evidence="1">The sequence shown here is derived from an EMBL/GenBank/DDBJ whole genome shotgun (WGS) entry which is preliminary data.</text>
</comment>
<evidence type="ECO:0000313" key="2">
    <source>
        <dbReference type="Proteomes" id="UP000765509"/>
    </source>
</evidence>
<keyword evidence="2" id="KW-1185">Reference proteome</keyword>
<evidence type="ECO:0000313" key="1">
    <source>
        <dbReference type="EMBL" id="MBW0576389.1"/>
    </source>
</evidence>
<dbReference type="EMBL" id="AVOT02098273">
    <property type="protein sequence ID" value="MBW0576389.1"/>
    <property type="molecule type" value="Genomic_DNA"/>
</dbReference>
<name>A0A9Q3K876_9BASI</name>
<organism evidence="1 2">
    <name type="scientific">Austropuccinia psidii MF-1</name>
    <dbReference type="NCBI Taxonomy" id="1389203"/>
    <lineage>
        <taxon>Eukaryota</taxon>
        <taxon>Fungi</taxon>
        <taxon>Dikarya</taxon>
        <taxon>Basidiomycota</taxon>
        <taxon>Pucciniomycotina</taxon>
        <taxon>Pucciniomycetes</taxon>
        <taxon>Pucciniales</taxon>
        <taxon>Sphaerophragmiaceae</taxon>
        <taxon>Austropuccinia</taxon>
    </lineage>
</organism>